<dbReference type="InterPro" id="IPR003010">
    <property type="entry name" value="C-N_Hydrolase"/>
</dbReference>
<dbReference type="Proteomes" id="UP000095287">
    <property type="component" value="Unplaced"/>
</dbReference>
<dbReference type="PROSITE" id="PS00921">
    <property type="entry name" value="NITRIL_CHT_2"/>
    <property type="match status" value="1"/>
</dbReference>
<dbReference type="AlphaFoldDB" id="A0A1I8AVH5"/>
<dbReference type="WBParaSite" id="L893_g9327.t1">
    <property type="protein sequence ID" value="L893_g9327.t1"/>
    <property type="gene ID" value="L893_g9327"/>
</dbReference>
<reference evidence="4" key="1">
    <citation type="submission" date="2016-11" db="UniProtKB">
        <authorList>
            <consortium name="WormBaseParasite"/>
        </authorList>
    </citation>
    <scope>IDENTIFICATION</scope>
</reference>
<dbReference type="InterPro" id="IPR000132">
    <property type="entry name" value="Nitrilase/CN_hydratase_CS"/>
</dbReference>
<dbReference type="GO" id="GO:0051410">
    <property type="term" value="P:detoxification of nitrogen compound"/>
    <property type="evidence" value="ECO:0007669"/>
    <property type="project" value="TreeGrafter"/>
</dbReference>
<evidence type="ECO:0000256" key="1">
    <source>
        <dbReference type="ARBA" id="ARBA00008129"/>
    </source>
</evidence>
<comment type="similarity">
    <text evidence="1">Belongs to the carbon-nitrogen hydrolase superfamily. Nitrilase family.</text>
</comment>
<protein>
    <submittedName>
        <fullName evidence="4">CN hydrolase domain-containing protein</fullName>
    </submittedName>
</protein>
<evidence type="ECO:0000313" key="4">
    <source>
        <dbReference type="WBParaSite" id="L893_g9327.t1"/>
    </source>
</evidence>
<dbReference type="PROSITE" id="PS50263">
    <property type="entry name" value="CN_HYDROLASE"/>
    <property type="match status" value="1"/>
</dbReference>
<accession>A0A1I8AVH5</accession>
<evidence type="ECO:0000313" key="3">
    <source>
        <dbReference type="Proteomes" id="UP000095287"/>
    </source>
</evidence>
<keyword evidence="3" id="KW-1185">Reference proteome</keyword>
<dbReference type="GO" id="GO:0000257">
    <property type="term" value="F:nitrilase activity"/>
    <property type="evidence" value="ECO:0007669"/>
    <property type="project" value="TreeGrafter"/>
</dbReference>
<feature type="domain" description="CN hydrolase" evidence="2">
    <location>
        <begin position="1"/>
        <end position="216"/>
    </location>
</feature>
<dbReference type="GO" id="GO:0018822">
    <property type="term" value="F:nitrile hydratase activity"/>
    <property type="evidence" value="ECO:0007669"/>
    <property type="project" value="TreeGrafter"/>
</dbReference>
<name>A0A1I8AVH5_9BILA</name>
<dbReference type="PANTHER" id="PTHR46044:SF1">
    <property type="entry name" value="CN HYDROLASE DOMAIN-CONTAINING PROTEIN"/>
    <property type="match status" value="1"/>
</dbReference>
<dbReference type="PANTHER" id="PTHR46044">
    <property type="entry name" value="NITRILASE"/>
    <property type="match status" value="1"/>
</dbReference>
<dbReference type="InterPro" id="IPR044149">
    <property type="entry name" value="Nitrilases_CHs"/>
</dbReference>
<evidence type="ECO:0000259" key="2">
    <source>
        <dbReference type="PROSITE" id="PS50263"/>
    </source>
</evidence>
<dbReference type="Pfam" id="PF00795">
    <property type="entry name" value="CN_hydrolase"/>
    <property type="match status" value="1"/>
</dbReference>
<proteinExistence type="inferred from homology"/>
<dbReference type="SUPFAM" id="SSF56317">
    <property type="entry name" value="Carbon-nitrogen hydrolase"/>
    <property type="match status" value="1"/>
</dbReference>
<dbReference type="Gene3D" id="3.60.110.10">
    <property type="entry name" value="Carbon-nitrogen hydrolase"/>
    <property type="match status" value="1"/>
</dbReference>
<sequence>MGDSRSPCLRLPVKHPAPVSQFIATFPSYTDANQDDRARERSGGSLYLGQCLINDKGEMLWSRRKLKPTHVERTVFGEGYARDLIVSDTELGRVGALCCWEHLSPLSKYALYSQHEAIHIAAWPSFSLYSEQAHALSAKVNMAASQIYSVEGQCFTIAASSVVTQETLDMLEVGEHNASLLKVGGGSSMIFAPDGRTLAPYLPHDAEGLIIADLNMEEIAFAKAINDPVGHYSKPEATRLVLDLGHRRNSRAARAKYGCARRRQPDSGLRYAAGARTVLTPKDDKARANCPGLDSFCVPDPASASFWSEIIVACHPFWSGSNQRSCLILNGEVINGAMVHHGNSRYPARALLDGGRQQGLCATGMRRSLPLQRPFLRSHYAS</sequence>
<dbReference type="InterPro" id="IPR036526">
    <property type="entry name" value="C-N_Hydrolase_sf"/>
</dbReference>
<organism evidence="3 4">
    <name type="scientific">Steinernema glaseri</name>
    <dbReference type="NCBI Taxonomy" id="37863"/>
    <lineage>
        <taxon>Eukaryota</taxon>
        <taxon>Metazoa</taxon>
        <taxon>Ecdysozoa</taxon>
        <taxon>Nematoda</taxon>
        <taxon>Chromadorea</taxon>
        <taxon>Rhabditida</taxon>
        <taxon>Tylenchina</taxon>
        <taxon>Panagrolaimomorpha</taxon>
        <taxon>Strongyloidoidea</taxon>
        <taxon>Steinernematidae</taxon>
        <taxon>Steinernema</taxon>
    </lineage>
</organism>